<evidence type="ECO:0000313" key="3">
    <source>
        <dbReference type="EMBL" id="KAK7436521.1"/>
    </source>
</evidence>
<keyword evidence="2" id="KW-0812">Transmembrane</keyword>
<feature type="region of interest" description="Disordered" evidence="1">
    <location>
        <begin position="437"/>
        <end position="477"/>
    </location>
</feature>
<feature type="transmembrane region" description="Helical" evidence="2">
    <location>
        <begin position="6"/>
        <end position="29"/>
    </location>
</feature>
<organism evidence="3 4">
    <name type="scientific">Marasmiellus scandens</name>
    <dbReference type="NCBI Taxonomy" id="2682957"/>
    <lineage>
        <taxon>Eukaryota</taxon>
        <taxon>Fungi</taxon>
        <taxon>Dikarya</taxon>
        <taxon>Basidiomycota</taxon>
        <taxon>Agaricomycotina</taxon>
        <taxon>Agaricomycetes</taxon>
        <taxon>Agaricomycetidae</taxon>
        <taxon>Agaricales</taxon>
        <taxon>Marasmiineae</taxon>
        <taxon>Omphalotaceae</taxon>
        <taxon>Marasmiellus</taxon>
    </lineage>
</organism>
<feature type="transmembrane region" description="Helical" evidence="2">
    <location>
        <begin position="285"/>
        <end position="304"/>
    </location>
</feature>
<feature type="transmembrane region" description="Helical" evidence="2">
    <location>
        <begin position="247"/>
        <end position="265"/>
    </location>
</feature>
<feature type="region of interest" description="Disordered" evidence="1">
    <location>
        <begin position="379"/>
        <end position="425"/>
    </location>
</feature>
<feature type="compositionally biased region" description="Basic and acidic residues" evidence="1">
    <location>
        <begin position="404"/>
        <end position="424"/>
    </location>
</feature>
<protein>
    <submittedName>
        <fullName evidence="3">Uncharacterized protein</fullName>
    </submittedName>
</protein>
<feature type="transmembrane region" description="Helical" evidence="2">
    <location>
        <begin position="92"/>
        <end position="114"/>
    </location>
</feature>
<feature type="transmembrane region" description="Helical" evidence="2">
    <location>
        <begin position="197"/>
        <end position="217"/>
    </location>
</feature>
<dbReference type="EMBL" id="JBANRG010000093">
    <property type="protein sequence ID" value="KAK7436521.1"/>
    <property type="molecule type" value="Genomic_DNA"/>
</dbReference>
<proteinExistence type="predicted"/>
<evidence type="ECO:0000256" key="1">
    <source>
        <dbReference type="SAM" id="MobiDB-lite"/>
    </source>
</evidence>
<feature type="transmembrane region" description="Helical" evidence="2">
    <location>
        <begin position="167"/>
        <end position="185"/>
    </location>
</feature>
<name>A0ABR1IPH9_9AGAR</name>
<keyword evidence="2" id="KW-1133">Transmembrane helix</keyword>
<feature type="transmembrane region" description="Helical" evidence="2">
    <location>
        <begin position="50"/>
        <end position="72"/>
    </location>
</feature>
<comment type="caution">
    <text evidence="3">The sequence shown here is derived from an EMBL/GenBank/DDBJ whole genome shotgun (WGS) entry which is preliminary data.</text>
</comment>
<dbReference type="Proteomes" id="UP001498398">
    <property type="component" value="Unassembled WGS sequence"/>
</dbReference>
<accession>A0ABR1IPH9</accession>
<gene>
    <name evidence="3" type="ORF">VKT23_019075</name>
</gene>
<feature type="compositionally biased region" description="Basic residues" evidence="1">
    <location>
        <begin position="446"/>
        <end position="458"/>
    </location>
</feature>
<keyword evidence="2" id="KW-0472">Membrane</keyword>
<keyword evidence="4" id="KW-1185">Reference proteome</keyword>
<evidence type="ECO:0000256" key="2">
    <source>
        <dbReference type="SAM" id="Phobius"/>
    </source>
</evidence>
<evidence type="ECO:0000313" key="4">
    <source>
        <dbReference type="Proteomes" id="UP001498398"/>
    </source>
</evidence>
<sequence length="539" mass="61413">MSALSPSIFMLWSILSCLFQAFLVVHLYYYDKFQCIKWSSGRQPGAFKRVMTYSYLATVPLLMVFSLSMAVMTYKEGYIMMSEEIFPKPFMFWSKTSSSWLLPMFFVLAVAWSLELVTHLEGSFLVSHLLHWRPTNPSSSAELTFWLFLLHQGPHKRNWFQSWEFRAWYLGSMAAVLGMPIAVLIRRHEMETCLAWIYFSGSSAGTLTTLCFIYVLIKFPGFINNVKSEGAEPDVVVRLATFYQLNIIRIVFRFLFNFPLLALAVDGIQGPHNILRNQPATDLLGMLGGVGCFVSSAITFLIFFPRSITRESGYRAKISSQQSIDKPADLTTSQLPDYYHDREMSPKSPVLVHQNSVGMMNSFRFPNEPQLVESGLCRTDTRSSFGGEATPQYESDPEYVSDYPPRHHDSEGASRDGHKGDDNRSWNTHEMWEVQSEEMHRQLSLHAKKRSRRGRPRLRPSPGPATPAYSFGDITPPNGKIKRPGMVVYPSIPRIEALTQEELSHSNRSSSVIHPYVMTFTSPIDLLDHEEDTNVGRAM</sequence>
<reference evidence="3 4" key="1">
    <citation type="submission" date="2024-01" db="EMBL/GenBank/DDBJ databases">
        <title>A draft genome for the cacao thread blight pathogen Marasmiellus scandens.</title>
        <authorList>
            <person name="Baruah I.K."/>
            <person name="Leung J."/>
            <person name="Bukari Y."/>
            <person name="Amoako-Attah I."/>
            <person name="Meinhardt L.W."/>
            <person name="Bailey B.A."/>
            <person name="Cohen S.P."/>
        </authorList>
    </citation>
    <scope>NUCLEOTIDE SEQUENCE [LARGE SCALE GENOMIC DNA]</scope>
    <source>
        <strain evidence="3 4">GH-19</strain>
    </source>
</reference>